<dbReference type="NCBIfam" id="TIGR00173">
    <property type="entry name" value="menD"/>
    <property type="match status" value="1"/>
</dbReference>
<evidence type="ECO:0000256" key="6">
    <source>
        <dbReference type="ARBA" id="ARBA00023211"/>
    </source>
</evidence>
<dbReference type="PANTHER" id="PTHR42916">
    <property type="entry name" value="2-SUCCINYL-5-ENOLPYRUVYL-6-HYDROXY-3-CYCLOHEXENE-1-CARBOXYLATE SYNTHASE"/>
    <property type="match status" value="1"/>
</dbReference>
<comment type="pathway">
    <text evidence="7">Quinol/quinone metabolism; 1,4-dihydroxy-2-naphthoate biosynthesis; 1,4-dihydroxy-2-naphthoate from chorismate: step 2/7.</text>
</comment>
<dbReference type="Proteomes" id="UP001589836">
    <property type="component" value="Unassembled WGS sequence"/>
</dbReference>
<evidence type="ECO:0000256" key="4">
    <source>
        <dbReference type="ARBA" id="ARBA00022842"/>
    </source>
</evidence>
<keyword evidence="3 7" id="KW-0479">Metal-binding</keyword>
<evidence type="ECO:0000259" key="9">
    <source>
        <dbReference type="Pfam" id="PF02776"/>
    </source>
</evidence>
<sequence>MSHTEQLTRYVANFIDELAQGEMTDVVISPGSRSTPLAMTFAEHPKIKHWIHMDERSAAFFALGMAREQRRPVAIVCTSGTAAANYYPAIVEAFYSRIPLVVLTADRPHELRDVGSPQAIDQINMFDKYVKWFQEMALPEDHQTMLQYVRSMGSRALSTAQDSNPGPVHLNFPFRSPLVPDFTLSDVWGEERNVQHRPVLSGKRTLKLEQIQFIKEKIASHSKGVIVCGPQMDPELAEAVTDLAKHLQLPVFADPLSQVRAGYHEKDHVIESYDAILKSEEMRQKFKPDFILRFGAMPVSKPFTLMLHEHPEITQFVFEDFEGHREPTHTQSFFVYADGTSFCHHWVEEVGTWMFDKAWLDKWREANRMAKACLLEDSYVEPISEGHVITNVMDSIQASHAVFIGNSMPVRDLDTFFFTTPKPIEVYANRGANGIDGVISSALGTAAHGKEVTLIVGDISFYHDVNGLLMAKQYGINLRVIVVNNEGGGIFSFLPQASSPDHFETLFGTPLQLDFQKVTEMYGGTFYRASSWDEFQESLNITAENSGLQVIEVITNRQDNADWHRGKWSKIKQALLQL</sequence>
<gene>
    <name evidence="7 11" type="primary">menD</name>
    <name evidence="11" type="ORF">ACFFGV_10200</name>
</gene>
<protein>
    <recommendedName>
        <fullName evidence="7">2-succinyl-5-enolpyruvyl-6-hydroxy-3-cyclohexene-1-carboxylate synthase</fullName>
        <shortName evidence="7">SEPHCHC synthase</shortName>
        <ecNumber evidence="7">2.2.1.9</ecNumber>
    </recommendedName>
    <alternativeName>
        <fullName evidence="7">Menaquinone biosynthesis protein MenD</fullName>
    </alternativeName>
</protein>
<evidence type="ECO:0000256" key="5">
    <source>
        <dbReference type="ARBA" id="ARBA00023052"/>
    </source>
</evidence>
<evidence type="ECO:0000259" key="10">
    <source>
        <dbReference type="Pfam" id="PF16582"/>
    </source>
</evidence>
<dbReference type="InterPro" id="IPR012001">
    <property type="entry name" value="Thiamin_PyroP_enz_TPP-bd_dom"/>
</dbReference>
<evidence type="ECO:0000256" key="1">
    <source>
        <dbReference type="ARBA" id="ARBA00022428"/>
    </source>
</evidence>
<dbReference type="SUPFAM" id="SSF52518">
    <property type="entry name" value="Thiamin diphosphate-binding fold (THDP-binding)"/>
    <property type="match status" value="2"/>
</dbReference>
<name>A0ABV6LND5_9BACI</name>
<keyword evidence="4 7" id="KW-0460">Magnesium</keyword>
<dbReference type="HAMAP" id="MF_01659">
    <property type="entry name" value="MenD"/>
    <property type="match status" value="1"/>
</dbReference>
<dbReference type="InterPro" id="IPR011766">
    <property type="entry name" value="TPP_enzyme_TPP-bd"/>
</dbReference>
<dbReference type="CDD" id="cd07037">
    <property type="entry name" value="TPP_PYR_MenD"/>
    <property type="match status" value="1"/>
</dbReference>
<evidence type="ECO:0000259" key="8">
    <source>
        <dbReference type="Pfam" id="PF02775"/>
    </source>
</evidence>
<dbReference type="PIRSF" id="PIRSF004983">
    <property type="entry name" value="MenD"/>
    <property type="match status" value="1"/>
</dbReference>
<comment type="similarity">
    <text evidence="7">Belongs to the TPP enzyme family. MenD subfamily.</text>
</comment>
<dbReference type="InterPro" id="IPR029061">
    <property type="entry name" value="THDP-binding"/>
</dbReference>
<dbReference type="Pfam" id="PF02775">
    <property type="entry name" value="TPP_enzyme_C"/>
    <property type="match status" value="1"/>
</dbReference>
<dbReference type="Pfam" id="PF16582">
    <property type="entry name" value="TPP_enzyme_M_2"/>
    <property type="match status" value="1"/>
</dbReference>
<comment type="caution">
    <text evidence="11">The sequence shown here is derived from an EMBL/GenBank/DDBJ whole genome shotgun (WGS) entry which is preliminary data.</text>
</comment>
<dbReference type="InterPro" id="IPR032264">
    <property type="entry name" value="MenD_middle"/>
</dbReference>
<dbReference type="CDD" id="cd02009">
    <property type="entry name" value="TPP_SHCHC_synthase"/>
    <property type="match status" value="1"/>
</dbReference>
<comment type="cofactor">
    <cofactor evidence="7">
        <name>thiamine diphosphate</name>
        <dbReference type="ChEBI" id="CHEBI:58937"/>
    </cofactor>
    <text evidence="7">Binds 1 thiamine pyrophosphate per subunit.</text>
</comment>
<keyword evidence="5 7" id="KW-0786">Thiamine pyrophosphate</keyword>
<accession>A0ABV6LND5</accession>
<dbReference type="GO" id="GO:0070204">
    <property type="term" value="F:2-succinyl-5-enolpyruvyl-6-hydroxy-3-cyclohexene-1-carboxylic-acid synthase activity"/>
    <property type="evidence" value="ECO:0007669"/>
    <property type="project" value="UniProtKB-EC"/>
</dbReference>
<feature type="domain" description="Menaquinone biosynthesis protein MenD middle" evidence="10">
    <location>
        <begin position="219"/>
        <end position="404"/>
    </location>
</feature>
<evidence type="ECO:0000313" key="12">
    <source>
        <dbReference type="Proteomes" id="UP001589836"/>
    </source>
</evidence>
<dbReference type="Gene3D" id="3.40.50.1220">
    <property type="entry name" value="TPP-binding domain"/>
    <property type="match status" value="1"/>
</dbReference>
<reference evidence="11 12" key="1">
    <citation type="submission" date="2024-09" db="EMBL/GenBank/DDBJ databases">
        <authorList>
            <person name="Sun Q."/>
            <person name="Mori K."/>
        </authorList>
    </citation>
    <scope>NUCLEOTIDE SEQUENCE [LARGE SCALE GENOMIC DNA]</scope>
    <source>
        <strain evidence="11 12">NCAIM B.02529</strain>
    </source>
</reference>
<keyword evidence="2 7" id="KW-0808">Transferase</keyword>
<dbReference type="RefSeq" id="WP_377347361.1">
    <property type="nucleotide sequence ID" value="NZ_JBHLTP010000008.1"/>
</dbReference>
<organism evidence="11 12">
    <name type="scientific">Pontibacillus salicampi</name>
    <dbReference type="NCBI Taxonomy" id="1449801"/>
    <lineage>
        <taxon>Bacteria</taxon>
        <taxon>Bacillati</taxon>
        <taxon>Bacillota</taxon>
        <taxon>Bacilli</taxon>
        <taxon>Bacillales</taxon>
        <taxon>Bacillaceae</taxon>
        <taxon>Pontibacillus</taxon>
    </lineage>
</organism>
<keyword evidence="1 7" id="KW-0474">Menaquinone biosynthesis</keyword>
<comment type="subunit">
    <text evidence="7">Homodimer.</text>
</comment>
<dbReference type="InterPro" id="IPR004433">
    <property type="entry name" value="MenaQ_synth_MenD"/>
</dbReference>
<comment type="function">
    <text evidence="7">Catalyzes the thiamine diphosphate-dependent decarboxylation of 2-oxoglutarate and the subsequent addition of the resulting succinic semialdehyde-thiamine pyrophosphate anion to isochorismate to yield 2-succinyl-5-enolpyruvyl-6-hydroxy-3-cyclohexene-1-carboxylate (SEPHCHC).</text>
</comment>
<keyword evidence="6 7" id="KW-0464">Manganese</keyword>
<dbReference type="Gene3D" id="3.40.50.970">
    <property type="match status" value="2"/>
</dbReference>
<evidence type="ECO:0000256" key="2">
    <source>
        <dbReference type="ARBA" id="ARBA00022679"/>
    </source>
</evidence>
<dbReference type="InterPro" id="IPR029035">
    <property type="entry name" value="DHS-like_NAD/FAD-binding_dom"/>
</dbReference>
<dbReference type="SUPFAM" id="SSF52467">
    <property type="entry name" value="DHS-like NAD/FAD-binding domain"/>
    <property type="match status" value="1"/>
</dbReference>
<dbReference type="Pfam" id="PF02776">
    <property type="entry name" value="TPP_enzyme_N"/>
    <property type="match status" value="1"/>
</dbReference>
<keyword evidence="12" id="KW-1185">Reference proteome</keyword>
<comment type="catalytic activity">
    <reaction evidence="7">
        <text>isochorismate + 2-oxoglutarate + H(+) = 5-enolpyruvoyl-6-hydroxy-2-succinyl-cyclohex-3-ene-1-carboxylate + CO2</text>
        <dbReference type="Rhea" id="RHEA:25593"/>
        <dbReference type="ChEBI" id="CHEBI:15378"/>
        <dbReference type="ChEBI" id="CHEBI:16526"/>
        <dbReference type="ChEBI" id="CHEBI:16810"/>
        <dbReference type="ChEBI" id="CHEBI:29780"/>
        <dbReference type="ChEBI" id="CHEBI:58818"/>
        <dbReference type="EC" id="2.2.1.9"/>
    </reaction>
</comment>
<feature type="domain" description="Thiamine pyrophosphate enzyme N-terminal TPP-binding" evidence="9">
    <location>
        <begin position="14"/>
        <end position="125"/>
    </location>
</feature>
<proteinExistence type="inferred from homology"/>
<evidence type="ECO:0000256" key="7">
    <source>
        <dbReference type="HAMAP-Rule" id="MF_01659"/>
    </source>
</evidence>
<dbReference type="EMBL" id="JBHLTP010000008">
    <property type="protein sequence ID" value="MFC0523929.1"/>
    <property type="molecule type" value="Genomic_DNA"/>
</dbReference>
<dbReference type="EC" id="2.2.1.9" evidence="7"/>
<feature type="domain" description="Thiamine pyrophosphate enzyme TPP-binding" evidence="8">
    <location>
        <begin position="438"/>
        <end position="553"/>
    </location>
</feature>
<comment type="cofactor">
    <cofactor evidence="7">
        <name>Mg(2+)</name>
        <dbReference type="ChEBI" id="CHEBI:18420"/>
    </cofactor>
    <cofactor evidence="7">
        <name>Mn(2+)</name>
        <dbReference type="ChEBI" id="CHEBI:29035"/>
    </cofactor>
</comment>
<evidence type="ECO:0000256" key="3">
    <source>
        <dbReference type="ARBA" id="ARBA00022723"/>
    </source>
</evidence>
<dbReference type="PANTHER" id="PTHR42916:SF1">
    <property type="entry name" value="PROTEIN PHYLLO, CHLOROPLASTIC"/>
    <property type="match status" value="1"/>
</dbReference>
<comment type="pathway">
    <text evidence="7">Quinol/quinone metabolism; menaquinone biosynthesis.</text>
</comment>
<evidence type="ECO:0000313" key="11">
    <source>
        <dbReference type="EMBL" id="MFC0523929.1"/>
    </source>
</evidence>